<accession>A0A097SQE4</accession>
<keyword evidence="6" id="KW-0614">Plasmid</keyword>
<dbReference type="Gene3D" id="1.20.120.530">
    <property type="entry name" value="GntR ligand-binding domain-like"/>
    <property type="match status" value="1"/>
</dbReference>
<dbReference type="GO" id="GO:0003700">
    <property type="term" value="F:DNA-binding transcription factor activity"/>
    <property type="evidence" value="ECO:0007669"/>
    <property type="project" value="InterPro"/>
</dbReference>
<keyword evidence="1" id="KW-0805">Transcription regulation</keyword>
<evidence type="ECO:0000256" key="1">
    <source>
        <dbReference type="ARBA" id="ARBA00023015"/>
    </source>
</evidence>
<dbReference type="PANTHER" id="PTHR43537">
    <property type="entry name" value="TRANSCRIPTIONAL REGULATOR, GNTR FAMILY"/>
    <property type="match status" value="1"/>
</dbReference>
<sequence>MSESGDSALSPTNDVRSPSSATLHPASTVVAAPLADQVFDTLRGWIVNGQLPPDYRLRVRDIAAMVGTSVMPVREAVRRLVEAGLAIHEPYKGARVRGLDVNELEQAYDVRILLESECARLGAAAAGEGVCDRMQEHWLALEDAARAGDVLRSVQIDEELLDTLYAAGGNEVLRDIVHGLWDKCRPYKVLWASDVARRGEVHIWHYKPDLIAAVRAKDADQAAEMVRRSYTEAKAALHALLDDPQQ</sequence>
<dbReference type="InterPro" id="IPR011711">
    <property type="entry name" value="GntR_C"/>
</dbReference>
<evidence type="ECO:0000256" key="4">
    <source>
        <dbReference type="SAM" id="MobiDB-lite"/>
    </source>
</evidence>
<gene>
    <name evidence="6" type="ORF">LRS1606.319</name>
</gene>
<evidence type="ECO:0000256" key="2">
    <source>
        <dbReference type="ARBA" id="ARBA00023125"/>
    </source>
</evidence>
<dbReference type="InterPro" id="IPR036388">
    <property type="entry name" value="WH-like_DNA-bd_sf"/>
</dbReference>
<dbReference type="PANTHER" id="PTHR43537:SF5">
    <property type="entry name" value="UXU OPERON TRANSCRIPTIONAL REGULATOR"/>
    <property type="match status" value="1"/>
</dbReference>
<evidence type="ECO:0000313" key="6">
    <source>
        <dbReference type="EMBL" id="AIU93753.1"/>
    </source>
</evidence>
<dbReference type="Gene3D" id="1.10.10.10">
    <property type="entry name" value="Winged helix-like DNA-binding domain superfamily/Winged helix DNA-binding domain"/>
    <property type="match status" value="1"/>
</dbReference>
<dbReference type="SUPFAM" id="SSF48008">
    <property type="entry name" value="GntR ligand-binding domain-like"/>
    <property type="match status" value="1"/>
</dbReference>
<dbReference type="SMART" id="SM00895">
    <property type="entry name" value="FCD"/>
    <property type="match status" value="1"/>
</dbReference>
<feature type="region of interest" description="Disordered" evidence="4">
    <location>
        <begin position="1"/>
        <end position="21"/>
    </location>
</feature>
<dbReference type="EMBL" id="KJ605395">
    <property type="protein sequence ID" value="AIU93753.1"/>
    <property type="molecule type" value="Genomic_DNA"/>
</dbReference>
<dbReference type="InterPro" id="IPR036390">
    <property type="entry name" value="WH_DNA-bd_sf"/>
</dbReference>
<dbReference type="Pfam" id="PF00392">
    <property type="entry name" value="GntR"/>
    <property type="match status" value="1"/>
</dbReference>
<dbReference type="SMART" id="SM00345">
    <property type="entry name" value="HTH_GNTR"/>
    <property type="match status" value="1"/>
</dbReference>
<organism evidence="6">
    <name type="scientific">Rhodococcus sp. NS1</name>
    <dbReference type="NCBI Taxonomy" id="402236"/>
    <lineage>
        <taxon>Bacteria</taxon>
        <taxon>Bacillati</taxon>
        <taxon>Actinomycetota</taxon>
        <taxon>Actinomycetes</taxon>
        <taxon>Mycobacteriales</taxon>
        <taxon>Nocardiaceae</taxon>
        <taxon>Rhodococcus</taxon>
    </lineage>
</organism>
<dbReference type="InterPro" id="IPR000524">
    <property type="entry name" value="Tscrpt_reg_HTH_GntR"/>
</dbReference>
<keyword evidence="2" id="KW-0238">DNA-binding</keyword>
<dbReference type="AlphaFoldDB" id="A0A097SQE4"/>
<name>A0A097SQE4_9NOCA</name>
<keyword evidence="3" id="KW-0804">Transcription</keyword>
<evidence type="ECO:0000259" key="5">
    <source>
        <dbReference type="PROSITE" id="PS50949"/>
    </source>
</evidence>
<dbReference type="InterPro" id="IPR008920">
    <property type="entry name" value="TF_FadR/GntR_C"/>
</dbReference>
<geneLocation type="plasmid" evidence="6">
    <name>pNSL1</name>
</geneLocation>
<dbReference type="GO" id="GO:0003677">
    <property type="term" value="F:DNA binding"/>
    <property type="evidence" value="ECO:0007669"/>
    <property type="project" value="UniProtKB-KW"/>
</dbReference>
<feature type="domain" description="HTH gntR-type" evidence="5">
    <location>
        <begin position="32"/>
        <end position="99"/>
    </location>
</feature>
<protein>
    <recommendedName>
        <fullName evidence="5">HTH gntR-type domain-containing protein</fullName>
    </recommendedName>
</protein>
<reference evidence="6" key="1">
    <citation type="submission" date="2014-03" db="EMBL/GenBank/DDBJ databases">
        <authorList>
            <person name="Zhang G."/>
            <person name="Zhu L."/>
            <person name="Fang P."/>
        </authorList>
    </citation>
    <scope>NUCLEOTIDE SEQUENCE</scope>
    <source>
        <strain evidence="6">NS1</strain>
        <plasmid evidence="6">pNSL1</plasmid>
    </source>
</reference>
<evidence type="ECO:0000256" key="3">
    <source>
        <dbReference type="ARBA" id="ARBA00023163"/>
    </source>
</evidence>
<proteinExistence type="predicted"/>
<dbReference type="PROSITE" id="PS50949">
    <property type="entry name" value="HTH_GNTR"/>
    <property type="match status" value="1"/>
</dbReference>
<dbReference type="CDD" id="cd07377">
    <property type="entry name" value="WHTH_GntR"/>
    <property type="match status" value="1"/>
</dbReference>
<dbReference type="Pfam" id="PF07729">
    <property type="entry name" value="FCD"/>
    <property type="match status" value="1"/>
</dbReference>
<dbReference type="SUPFAM" id="SSF46785">
    <property type="entry name" value="Winged helix' DNA-binding domain"/>
    <property type="match status" value="1"/>
</dbReference>